<dbReference type="AlphaFoldDB" id="A0A2Z3JGJ8"/>
<organism evidence="2 3">
    <name type="scientific">Deinococcus irradiatisoli</name>
    <dbReference type="NCBI Taxonomy" id="2202254"/>
    <lineage>
        <taxon>Bacteria</taxon>
        <taxon>Thermotogati</taxon>
        <taxon>Deinococcota</taxon>
        <taxon>Deinococci</taxon>
        <taxon>Deinococcales</taxon>
        <taxon>Deinococcaceae</taxon>
        <taxon>Deinococcus</taxon>
    </lineage>
</organism>
<sequence>MPDEENLNLALNTIADVTRSDGAAQPAGHRPAEQGPAPSDLPSAPHLQTLNPGERLSAGQVEGLMGDENAVEVNRELEKREGLDPDTES</sequence>
<feature type="region of interest" description="Disordered" evidence="1">
    <location>
        <begin position="15"/>
        <end position="89"/>
    </location>
</feature>
<dbReference type="EMBL" id="CP029494">
    <property type="protein sequence ID" value="AWN22059.1"/>
    <property type="molecule type" value="Genomic_DNA"/>
</dbReference>
<name>A0A2Z3JGJ8_9DEIO</name>
<dbReference type="KEGG" id="dez:DKM44_01410"/>
<evidence type="ECO:0000313" key="3">
    <source>
        <dbReference type="Proteomes" id="UP000245368"/>
    </source>
</evidence>
<dbReference type="Proteomes" id="UP000245368">
    <property type="component" value="Chromosome"/>
</dbReference>
<feature type="compositionally biased region" description="Basic and acidic residues" evidence="1">
    <location>
        <begin position="73"/>
        <end position="83"/>
    </location>
</feature>
<accession>A0A2Z3JGJ8</accession>
<protein>
    <submittedName>
        <fullName evidence="2">Uncharacterized protein</fullName>
    </submittedName>
</protein>
<reference evidence="2 3" key="1">
    <citation type="submission" date="2018-05" db="EMBL/GenBank/DDBJ databases">
        <title>Complete Genome Sequence of Deinococcus sp. strain 17bor-2.</title>
        <authorList>
            <person name="Srinivasan S."/>
        </authorList>
    </citation>
    <scope>NUCLEOTIDE SEQUENCE [LARGE SCALE GENOMIC DNA]</scope>
    <source>
        <strain evidence="2 3">17bor-2</strain>
    </source>
</reference>
<keyword evidence="3" id="KW-1185">Reference proteome</keyword>
<evidence type="ECO:0000313" key="2">
    <source>
        <dbReference type="EMBL" id="AWN22059.1"/>
    </source>
</evidence>
<evidence type="ECO:0000256" key="1">
    <source>
        <dbReference type="SAM" id="MobiDB-lite"/>
    </source>
</evidence>
<gene>
    <name evidence="2" type="ORF">DKM44_01410</name>
</gene>
<dbReference type="OrthoDB" id="71147at2"/>
<proteinExistence type="predicted"/>
<dbReference type="RefSeq" id="WP_109824799.1">
    <property type="nucleotide sequence ID" value="NZ_CP029494.1"/>
</dbReference>